<evidence type="ECO:0000313" key="2">
    <source>
        <dbReference type="EMBL" id="KKR70077.1"/>
    </source>
</evidence>
<feature type="domain" description="Transcriptional repressor PaaX-like central Cas2-like" evidence="1">
    <location>
        <begin position="19"/>
        <end position="79"/>
    </location>
</feature>
<sequence>MPRFFTQDLFIPLGDVKVMVLFDIPEKKRKIRNWLRTQLKMWDFEMIQQSVWLGRGPLPKEFSARLHDLGVGECVKVFPIRKIKN</sequence>
<evidence type="ECO:0000259" key="1">
    <source>
        <dbReference type="Pfam" id="PF20803"/>
    </source>
</evidence>
<dbReference type="InterPro" id="IPR048846">
    <property type="entry name" value="PaaX-like_central"/>
</dbReference>
<evidence type="ECO:0000313" key="3">
    <source>
        <dbReference type="Proteomes" id="UP000034452"/>
    </source>
</evidence>
<comment type="caution">
    <text evidence="2">The sequence shown here is derived from an EMBL/GenBank/DDBJ whole genome shotgun (WGS) entry which is preliminary data.</text>
</comment>
<protein>
    <recommendedName>
        <fullName evidence="1">Transcriptional repressor PaaX-like central Cas2-like domain-containing protein</fullName>
    </recommendedName>
</protein>
<dbReference type="Pfam" id="PF20803">
    <property type="entry name" value="PaaX_M"/>
    <property type="match status" value="1"/>
</dbReference>
<dbReference type="EMBL" id="LBZL01000014">
    <property type="protein sequence ID" value="KKR70077.1"/>
    <property type="molecule type" value="Genomic_DNA"/>
</dbReference>
<gene>
    <name evidence="2" type="ORF">UU13_C0014G0003</name>
</gene>
<reference evidence="2 3" key="1">
    <citation type="journal article" date="2015" name="Nature">
        <title>rRNA introns, odd ribosomes, and small enigmatic genomes across a large radiation of phyla.</title>
        <authorList>
            <person name="Brown C.T."/>
            <person name="Hug L.A."/>
            <person name="Thomas B.C."/>
            <person name="Sharon I."/>
            <person name="Castelle C.J."/>
            <person name="Singh A."/>
            <person name="Wilkins M.J."/>
            <person name="Williams K.H."/>
            <person name="Banfield J.F."/>
        </authorList>
    </citation>
    <scope>NUCLEOTIDE SEQUENCE [LARGE SCALE GENOMIC DNA]</scope>
</reference>
<accession>A0A0G0W481</accession>
<proteinExistence type="predicted"/>
<name>A0A0G0W481_9BACT</name>
<dbReference type="Proteomes" id="UP000034452">
    <property type="component" value="Unassembled WGS sequence"/>
</dbReference>
<organism evidence="2 3">
    <name type="scientific">Candidatus Nomurabacteria bacterium GW2011_GWB1_40_7</name>
    <dbReference type="NCBI Taxonomy" id="1618744"/>
    <lineage>
        <taxon>Bacteria</taxon>
        <taxon>Candidatus Nomuraibacteriota</taxon>
    </lineage>
</organism>
<dbReference type="AlphaFoldDB" id="A0A0G0W481"/>